<feature type="region of interest" description="Disordered" evidence="1">
    <location>
        <begin position="292"/>
        <end position="320"/>
    </location>
</feature>
<evidence type="ECO:0000313" key="2">
    <source>
        <dbReference type="EMBL" id="KDQ30019.1"/>
    </source>
</evidence>
<sequence>MAPKEKITPEQKTHLMAQMDDYLEAQKHGSFTKFWVRLYQGWFHRWPAKEDPSIVDEAERREVYALAIKEQESYLKTWFRYRTAPKVRTSHAAAQAPVAVELPKATRCHQEVEVYSNKYYASRVAPHVQAYYKDKPEPSADERLKMIRKITKETLASETPEIKDEIKELYLKERLATKEEKLVRTQKADPTPESYIAGIKSIEPRFDAFAQGLAQDSGWTFLLIAGGPDPSNGGRINTKSYQYGTNVFGLTFSSQEPEFKTACIPAFTKYLYSCYSPEQCAARFNRLGETSPPISGELPIQAASPSPPLPNTIPCSDTADSITKPAVAPAANVDAPSEGAGPPIPSSEDAPPTSPTKPAKRAQKATPGKSAKPNTSLSAEAAALVMPDPAFAATTNSAASVCVVPSFNAAFAVPDGSITDQNWTQMDTSGLAAATWGGTVIPLLPPDLDYLNDPANFPDQFPMVSNTPMPTTIPSNFVVPPLGPYLSLLDELGSPLPANLLGVPSQVGGYSATNAAGAVIKETTDTAGPTATTTPPSHVQGDNPMDAGAETTGPTTTAETTDQPIGNARKRGRRDETDPKFIIEGKRVRKRQIRTEVEAITARAAAEREKGQEVERQKQKED</sequence>
<feature type="region of interest" description="Disordered" evidence="1">
    <location>
        <begin position="524"/>
        <end position="579"/>
    </location>
</feature>
<dbReference type="EMBL" id="KL198006">
    <property type="protein sequence ID" value="KDQ30019.1"/>
    <property type="molecule type" value="Genomic_DNA"/>
</dbReference>
<dbReference type="Proteomes" id="UP000027073">
    <property type="component" value="Unassembled WGS sequence"/>
</dbReference>
<feature type="compositionally biased region" description="Low complexity" evidence="1">
    <location>
        <begin position="525"/>
        <end position="536"/>
    </location>
</feature>
<proteinExistence type="predicted"/>
<dbReference type="STRING" id="1137138.A0A067NQ16"/>
<dbReference type="InParanoid" id="A0A067NQ16"/>
<dbReference type="VEuPathDB" id="FungiDB:PLEOSDRAFT_154732"/>
<evidence type="ECO:0000256" key="1">
    <source>
        <dbReference type="SAM" id="MobiDB-lite"/>
    </source>
</evidence>
<evidence type="ECO:0000313" key="3">
    <source>
        <dbReference type="Proteomes" id="UP000027073"/>
    </source>
</evidence>
<dbReference type="HOGENOM" id="CLU_431549_0_0_1"/>
<feature type="compositionally biased region" description="Low complexity" evidence="1">
    <location>
        <begin position="547"/>
        <end position="561"/>
    </location>
</feature>
<gene>
    <name evidence="2" type="ORF">PLEOSDRAFT_154732</name>
</gene>
<organism evidence="2 3">
    <name type="scientific">Pleurotus ostreatus (strain PC15)</name>
    <name type="common">Oyster mushroom</name>
    <dbReference type="NCBI Taxonomy" id="1137138"/>
    <lineage>
        <taxon>Eukaryota</taxon>
        <taxon>Fungi</taxon>
        <taxon>Dikarya</taxon>
        <taxon>Basidiomycota</taxon>
        <taxon>Agaricomycotina</taxon>
        <taxon>Agaricomycetes</taxon>
        <taxon>Agaricomycetidae</taxon>
        <taxon>Agaricales</taxon>
        <taxon>Pleurotineae</taxon>
        <taxon>Pleurotaceae</taxon>
        <taxon>Pleurotus</taxon>
    </lineage>
</organism>
<name>A0A067NQ16_PLEO1</name>
<reference evidence="3" key="1">
    <citation type="journal article" date="2014" name="Proc. Natl. Acad. Sci. U.S.A.">
        <title>Extensive sampling of basidiomycete genomes demonstrates inadequacy of the white-rot/brown-rot paradigm for wood decay fungi.</title>
        <authorList>
            <person name="Riley R."/>
            <person name="Salamov A.A."/>
            <person name="Brown D.W."/>
            <person name="Nagy L.G."/>
            <person name="Floudas D."/>
            <person name="Held B.W."/>
            <person name="Levasseur A."/>
            <person name="Lombard V."/>
            <person name="Morin E."/>
            <person name="Otillar R."/>
            <person name="Lindquist E.A."/>
            <person name="Sun H."/>
            <person name="LaButti K.M."/>
            <person name="Schmutz J."/>
            <person name="Jabbour D."/>
            <person name="Luo H."/>
            <person name="Baker S.E."/>
            <person name="Pisabarro A.G."/>
            <person name="Walton J.D."/>
            <person name="Blanchette R.A."/>
            <person name="Henrissat B."/>
            <person name="Martin F."/>
            <person name="Cullen D."/>
            <person name="Hibbett D.S."/>
            <person name="Grigoriev I.V."/>
        </authorList>
    </citation>
    <scope>NUCLEOTIDE SEQUENCE [LARGE SCALE GENOMIC DNA]</scope>
    <source>
        <strain evidence="3">PC15</strain>
    </source>
</reference>
<dbReference type="AlphaFoldDB" id="A0A067NQ16"/>
<feature type="region of interest" description="Disordered" evidence="1">
    <location>
        <begin position="332"/>
        <end position="375"/>
    </location>
</feature>
<protein>
    <submittedName>
        <fullName evidence="2">Uncharacterized protein</fullName>
    </submittedName>
</protein>
<feature type="compositionally biased region" description="Basic and acidic residues" evidence="1">
    <location>
        <begin position="605"/>
        <end position="622"/>
    </location>
</feature>
<accession>A0A067NQ16</accession>
<feature type="region of interest" description="Disordered" evidence="1">
    <location>
        <begin position="603"/>
        <end position="622"/>
    </location>
</feature>